<feature type="domain" description="RRM" evidence="2">
    <location>
        <begin position="327"/>
        <end position="403"/>
    </location>
</feature>
<dbReference type="InterPro" id="IPR035979">
    <property type="entry name" value="RBD_domain_sf"/>
</dbReference>
<accession>A0A1W0X3N6</accession>
<evidence type="ECO:0000256" key="1">
    <source>
        <dbReference type="SAM" id="MobiDB-lite"/>
    </source>
</evidence>
<comment type="caution">
    <text evidence="3">The sequence shown here is derived from an EMBL/GenBank/DDBJ whole genome shotgun (WGS) entry which is preliminary data.</text>
</comment>
<dbReference type="AlphaFoldDB" id="A0A1W0X3N6"/>
<dbReference type="SUPFAM" id="SSF54928">
    <property type="entry name" value="RNA-binding domain, RBD"/>
    <property type="match status" value="1"/>
</dbReference>
<gene>
    <name evidence="3" type="ORF">BV898_04115</name>
</gene>
<feature type="compositionally biased region" description="Polar residues" evidence="1">
    <location>
        <begin position="191"/>
        <end position="207"/>
    </location>
</feature>
<dbReference type="OrthoDB" id="1875751at2759"/>
<evidence type="ECO:0000313" key="4">
    <source>
        <dbReference type="Proteomes" id="UP000192578"/>
    </source>
</evidence>
<dbReference type="GO" id="GO:0003723">
    <property type="term" value="F:RNA binding"/>
    <property type="evidence" value="ECO:0007669"/>
    <property type="project" value="InterPro"/>
</dbReference>
<feature type="compositionally biased region" description="Polar residues" evidence="1">
    <location>
        <begin position="159"/>
        <end position="181"/>
    </location>
</feature>
<feature type="region of interest" description="Disordered" evidence="1">
    <location>
        <begin position="75"/>
        <end position="99"/>
    </location>
</feature>
<organism evidence="3 4">
    <name type="scientific">Hypsibius exemplaris</name>
    <name type="common">Freshwater tardigrade</name>
    <dbReference type="NCBI Taxonomy" id="2072580"/>
    <lineage>
        <taxon>Eukaryota</taxon>
        <taxon>Metazoa</taxon>
        <taxon>Ecdysozoa</taxon>
        <taxon>Tardigrada</taxon>
        <taxon>Eutardigrada</taxon>
        <taxon>Parachela</taxon>
        <taxon>Hypsibioidea</taxon>
        <taxon>Hypsibiidae</taxon>
        <taxon>Hypsibius</taxon>
    </lineage>
</organism>
<dbReference type="SMART" id="SM00360">
    <property type="entry name" value="RRM"/>
    <property type="match status" value="1"/>
</dbReference>
<dbReference type="Proteomes" id="UP000192578">
    <property type="component" value="Unassembled WGS sequence"/>
</dbReference>
<proteinExistence type="predicted"/>
<dbReference type="EMBL" id="MTYJ01000020">
    <property type="protein sequence ID" value="OQV21902.1"/>
    <property type="molecule type" value="Genomic_DNA"/>
</dbReference>
<keyword evidence="4" id="KW-1185">Reference proteome</keyword>
<dbReference type="Gene3D" id="3.30.70.330">
    <property type="match status" value="1"/>
</dbReference>
<protein>
    <recommendedName>
        <fullName evidence="2">RRM domain-containing protein</fullName>
    </recommendedName>
</protein>
<sequence length="444" mass="47456">MAAGFRENLKETLVCIEELQIPLKAAVDAADSKEDCLKLINNIKKLGKYLDERREEITKKYAHFGGPPELVRECLSSPGSGASSPPPLQQQVPATSGNPIIHGKSVQTDGPVPLPTSDRTAEVVVTLKSPEAPQVVTPPTRLVPSFPKIRQAITEEEPSATQQTLLNSQSMPNESNSTKNPAGTGAGGNAQSGNVIPALTASNPNSNLPNSQRVYLPMVPVGSTPDSVYTSLTKLNYPVADVKVVPNAAGAFAIVGLHRPEDVQKILAAPFMMDNQLFIARAFQPREERHPSMRQGHGKPYDRRTLDYQYGQINGPQAATLPSGKFKVFCGGIPKHAGLNDVLAALESYGKITMLCLPMGGHDDTGRAIHRNIAYVHYQTDDSVKNVFAARYLTVAGGQVECKPSQKQDAEVLAMPAWKGSSAHGSMAAVVAALPAVPALPKIN</sequence>
<feature type="compositionally biased region" description="Polar residues" evidence="1">
    <location>
        <begin position="89"/>
        <end position="98"/>
    </location>
</feature>
<dbReference type="InterPro" id="IPR012677">
    <property type="entry name" value="Nucleotide-bd_a/b_plait_sf"/>
</dbReference>
<evidence type="ECO:0000313" key="3">
    <source>
        <dbReference type="EMBL" id="OQV21902.1"/>
    </source>
</evidence>
<name>A0A1W0X3N6_HYPEX</name>
<evidence type="ECO:0000259" key="2">
    <source>
        <dbReference type="SMART" id="SM00360"/>
    </source>
</evidence>
<feature type="region of interest" description="Disordered" evidence="1">
    <location>
        <begin position="156"/>
        <end position="207"/>
    </location>
</feature>
<dbReference type="InterPro" id="IPR000504">
    <property type="entry name" value="RRM_dom"/>
</dbReference>
<reference evidence="4" key="1">
    <citation type="submission" date="2017-01" db="EMBL/GenBank/DDBJ databases">
        <title>Comparative genomics of anhydrobiosis in the tardigrade Hypsibius dujardini.</title>
        <authorList>
            <person name="Yoshida Y."/>
            <person name="Koutsovoulos G."/>
            <person name="Laetsch D."/>
            <person name="Stevens L."/>
            <person name="Kumar S."/>
            <person name="Horikawa D."/>
            <person name="Ishino K."/>
            <person name="Komine S."/>
            <person name="Tomita M."/>
            <person name="Blaxter M."/>
            <person name="Arakawa K."/>
        </authorList>
    </citation>
    <scope>NUCLEOTIDE SEQUENCE [LARGE SCALE GENOMIC DNA]</scope>
    <source>
        <strain evidence="4">Z151</strain>
    </source>
</reference>